<keyword evidence="3" id="KW-0238">DNA-binding</keyword>
<keyword evidence="2" id="KW-0805">Transcription regulation</keyword>
<name>A0A5J6SMZ1_9BACI</name>
<evidence type="ECO:0000256" key="2">
    <source>
        <dbReference type="ARBA" id="ARBA00023015"/>
    </source>
</evidence>
<evidence type="ECO:0000256" key="4">
    <source>
        <dbReference type="ARBA" id="ARBA00023163"/>
    </source>
</evidence>
<keyword evidence="4" id="KW-0804">Transcription</keyword>
<evidence type="ECO:0000259" key="5">
    <source>
        <dbReference type="PROSITE" id="PS50931"/>
    </source>
</evidence>
<evidence type="ECO:0000313" key="7">
    <source>
        <dbReference type="Proteomes" id="UP000325517"/>
    </source>
</evidence>
<dbReference type="OrthoDB" id="9785745at2"/>
<dbReference type="GO" id="GO:0003700">
    <property type="term" value="F:DNA-binding transcription factor activity"/>
    <property type="evidence" value="ECO:0007669"/>
    <property type="project" value="InterPro"/>
</dbReference>
<dbReference type="PANTHER" id="PTHR30126:SF40">
    <property type="entry name" value="HTH-TYPE TRANSCRIPTIONAL REGULATOR GLTR"/>
    <property type="match status" value="1"/>
</dbReference>
<dbReference type="FunFam" id="1.10.10.10:FF:000001">
    <property type="entry name" value="LysR family transcriptional regulator"/>
    <property type="match status" value="1"/>
</dbReference>
<keyword evidence="7" id="KW-1185">Reference proteome</keyword>
<dbReference type="InterPro" id="IPR036388">
    <property type="entry name" value="WH-like_DNA-bd_sf"/>
</dbReference>
<evidence type="ECO:0000313" key="6">
    <source>
        <dbReference type="EMBL" id="QFF97577.1"/>
    </source>
</evidence>
<accession>A0A5J6SMZ1</accession>
<dbReference type="InterPro" id="IPR000847">
    <property type="entry name" value="LysR_HTH_N"/>
</dbReference>
<dbReference type="PRINTS" id="PR00039">
    <property type="entry name" value="HTHLYSR"/>
</dbReference>
<dbReference type="Pfam" id="PF00126">
    <property type="entry name" value="HTH_1"/>
    <property type="match status" value="1"/>
</dbReference>
<feature type="domain" description="HTH lysR-type" evidence="5">
    <location>
        <begin position="1"/>
        <end position="58"/>
    </location>
</feature>
<dbReference type="RefSeq" id="WP_151698524.1">
    <property type="nucleotide sequence ID" value="NZ_CP031223.1"/>
</dbReference>
<evidence type="ECO:0000256" key="3">
    <source>
        <dbReference type="ARBA" id="ARBA00023125"/>
    </source>
</evidence>
<gene>
    <name evidence="6" type="ORF">PB01_01410</name>
</gene>
<dbReference type="AlphaFoldDB" id="A0A5J6SMZ1"/>
<dbReference type="GO" id="GO:0000976">
    <property type="term" value="F:transcription cis-regulatory region binding"/>
    <property type="evidence" value="ECO:0007669"/>
    <property type="project" value="TreeGrafter"/>
</dbReference>
<reference evidence="6 7" key="1">
    <citation type="submission" date="2018-07" db="EMBL/GenBank/DDBJ databases">
        <title>Complete genome sequence of Psychrobacillus sp. PB01, isolated from iceberg, and comparative genome analysis of Psychrobacillus strains.</title>
        <authorList>
            <person name="Lee P.C."/>
        </authorList>
    </citation>
    <scope>NUCLEOTIDE SEQUENCE [LARGE SCALE GENOMIC DNA]</scope>
    <source>
        <strain evidence="6 7">PB01</strain>
    </source>
</reference>
<proteinExistence type="inferred from homology"/>
<dbReference type="Gene3D" id="1.10.10.10">
    <property type="entry name" value="Winged helix-like DNA-binding domain superfamily/Winged helix DNA-binding domain"/>
    <property type="match status" value="1"/>
</dbReference>
<dbReference type="KEGG" id="psyo:PB01_01410"/>
<organism evidence="6 7">
    <name type="scientific">Psychrobacillus glaciei</name>
    <dbReference type="NCBI Taxonomy" id="2283160"/>
    <lineage>
        <taxon>Bacteria</taxon>
        <taxon>Bacillati</taxon>
        <taxon>Bacillota</taxon>
        <taxon>Bacilli</taxon>
        <taxon>Bacillales</taxon>
        <taxon>Bacillaceae</taxon>
        <taxon>Psychrobacillus</taxon>
    </lineage>
</organism>
<dbReference type="SUPFAM" id="SSF53850">
    <property type="entry name" value="Periplasmic binding protein-like II"/>
    <property type="match status" value="1"/>
</dbReference>
<dbReference type="EMBL" id="CP031223">
    <property type="protein sequence ID" value="QFF97577.1"/>
    <property type="molecule type" value="Genomic_DNA"/>
</dbReference>
<dbReference type="Proteomes" id="UP000325517">
    <property type="component" value="Chromosome"/>
</dbReference>
<dbReference type="PROSITE" id="PS50931">
    <property type="entry name" value="HTH_LYSR"/>
    <property type="match status" value="1"/>
</dbReference>
<evidence type="ECO:0000256" key="1">
    <source>
        <dbReference type="ARBA" id="ARBA00009437"/>
    </source>
</evidence>
<dbReference type="InterPro" id="IPR005119">
    <property type="entry name" value="LysR_subst-bd"/>
</dbReference>
<dbReference type="Pfam" id="PF03466">
    <property type="entry name" value="LysR_substrate"/>
    <property type="match status" value="1"/>
</dbReference>
<comment type="similarity">
    <text evidence="1">Belongs to the LysR transcriptional regulatory family.</text>
</comment>
<sequence>MEIRHLQTFQIVVEEQNLIQAAMRLNYSQPTVTKHIQQLEDEIGLPLFEKVDNRKKLTKSGEILYDHAKNILSELFTLQRKMEESKGEKQIIRVCGLDEYCARFFLPQIVNFQKKNQNVLIEVYSINSSDDALKKVILNEVDFAIINGRPLNSDISYQCIDYVNLVLFASSEVANDTSKIEEYLAKFPVLVDLRAPFIKFEILKNGTHFPNIIHCNSDEAIKDGVLKNPYLGVIGTGRIKEEIELGTVTILETYTSNVPVKLIALTKNLSNPIFQDFFNLISEASRSKGKN</sequence>
<dbReference type="SUPFAM" id="SSF46785">
    <property type="entry name" value="Winged helix' DNA-binding domain"/>
    <property type="match status" value="1"/>
</dbReference>
<dbReference type="InterPro" id="IPR036390">
    <property type="entry name" value="WH_DNA-bd_sf"/>
</dbReference>
<dbReference type="PANTHER" id="PTHR30126">
    <property type="entry name" value="HTH-TYPE TRANSCRIPTIONAL REGULATOR"/>
    <property type="match status" value="1"/>
</dbReference>
<protein>
    <submittedName>
        <fullName evidence="6">LysR family transcriptional regulator</fullName>
    </submittedName>
</protein>